<dbReference type="EMBL" id="BGZK01000264">
    <property type="protein sequence ID" value="GBP32783.1"/>
    <property type="molecule type" value="Genomic_DNA"/>
</dbReference>
<comment type="caution">
    <text evidence="1">The sequence shown here is derived from an EMBL/GenBank/DDBJ whole genome shotgun (WGS) entry which is preliminary data.</text>
</comment>
<reference evidence="1 2" key="1">
    <citation type="journal article" date="2019" name="Commun. Biol.">
        <title>The bagworm genome reveals a unique fibroin gene that provides high tensile strength.</title>
        <authorList>
            <person name="Kono N."/>
            <person name="Nakamura H."/>
            <person name="Ohtoshi R."/>
            <person name="Tomita M."/>
            <person name="Numata K."/>
            <person name="Arakawa K."/>
        </authorList>
    </citation>
    <scope>NUCLEOTIDE SEQUENCE [LARGE SCALE GENOMIC DNA]</scope>
</reference>
<proteinExistence type="predicted"/>
<keyword evidence="2" id="KW-1185">Reference proteome</keyword>
<dbReference type="AlphaFoldDB" id="A0A4C1V1W5"/>
<gene>
    <name evidence="1" type="ORF">EVAR_18936_1</name>
</gene>
<evidence type="ECO:0000313" key="2">
    <source>
        <dbReference type="Proteomes" id="UP000299102"/>
    </source>
</evidence>
<organism evidence="1 2">
    <name type="scientific">Eumeta variegata</name>
    <name type="common">Bagworm moth</name>
    <name type="synonym">Eumeta japonica</name>
    <dbReference type="NCBI Taxonomy" id="151549"/>
    <lineage>
        <taxon>Eukaryota</taxon>
        <taxon>Metazoa</taxon>
        <taxon>Ecdysozoa</taxon>
        <taxon>Arthropoda</taxon>
        <taxon>Hexapoda</taxon>
        <taxon>Insecta</taxon>
        <taxon>Pterygota</taxon>
        <taxon>Neoptera</taxon>
        <taxon>Endopterygota</taxon>
        <taxon>Lepidoptera</taxon>
        <taxon>Glossata</taxon>
        <taxon>Ditrysia</taxon>
        <taxon>Tineoidea</taxon>
        <taxon>Psychidae</taxon>
        <taxon>Oiketicinae</taxon>
        <taxon>Eumeta</taxon>
    </lineage>
</organism>
<evidence type="ECO:0000313" key="1">
    <source>
        <dbReference type="EMBL" id="GBP32783.1"/>
    </source>
</evidence>
<dbReference type="Proteomes" id="UP000299102">
    <property type="component" value="Unassembled WGS sequence"/>
</dbReference>
<accession>A0A4C1V1W5</accession>
<name>A0A4C1V1W5_EUMVA</name>
<protein>
    <submittedName>
        <fullName evidence="1">Uncharacterized protein</fullName>
    </submittedName>
</protein>
<sequence>MHHLALFAGKPAALGAAWRGAGRCARAPAARQWRARFARFWRERRRHEARLRRAPPVFHLAAISLVLSDGRIRSAIRQARKTLRRVSAANYHFIAKMADAMRDVTGVGASTEFARFEEIRHGTAPPSAPLLPALVGAARPPPKAYANAAHLLHFNIDKSNKRTYDSAFGRFHRFSYKNYYRSNDKVRDRPVDVLSEAQSVRLTLT</sequence>